<dbReference type="Pfam" id="PF13531">
    <property type="entry name" value="SBP_bac_11"/>
    <property type="match status" value="1"/>
</dbReference>
<dbReference type="Proteomes" id="UP000199006">
    <property type="component" value="Unassembled WGS sequence"/>
</dbReference>
<keyword evidence="3" id="KW-0732">Signal</keyword>
<protein>
    <submittedName>
        <fullName evidence="5">Molybdate transport system substrate-binding protein</fullName>
    </submittedName>
</protein>
<dbReference type="Gene3D" id="3.40.190.10">
    <property type="entry name" value="Periplasmic binding protein-like II"/>
    <property type="match status" value="2"/>
</dbReference>
<feature type="binding site" evidence="4">
    <location>
        <position position="68"/>
    </location>
    <ligand>
        <name>molybdate</name>
        <dbReference type="ChEBI" id="CHEBI:36264"/>
    </ligand>
</feature>
<evidence type="ECO:0000256" key="4">
    <source>
        <dbReference type="PIRSR" id="PIRSR004846-1"/>
    </source>
</evidence>
<dbReference type="CDD" id="cd13538">
    <property type="entry name" value="PBP2_ModA_like_1"/>
    <property type="match status" value="1"/>
</dbReference>
<dbReference type="InterPro" id="IPR050682">
    <property type="entry name" value="ModA/WtpA"/>
</dbReference>
<proteinExistence type="inferred from homology"/>
<keyword evidence="4" id="KW-0500">Molybdenum</keyword>
<dbReference type="SUPFAM" id="SSF53850">
    <property type="entry name" value="Periplasmic binding protein-like II"/>
    <property type="match status" value="1"/>
</dbReference>
<organism evidence="5 6">
    <name type="scientific">Halanaerobium salsuginis</name>
    <dbReference type="NCBI Taxonomy" id="29563"/>
    <lineage>
        <taxon>Bacteria</taxon>
        <taxon>Bacillati</taxon>
        <taxon>Bacillota</taxon>
        <taxon>Clostridia</taxon>
        <taxon>Halanaerobiales</taxon>
        <taxon>Halanaerobiaceae</taxon>
        <taxon>Halanaerobium</taxon>
    </lineage>
</organism>
<dbReference type="NCBIfam" id="TIGR01256">
    <property type="entry name" value="modA"/>
    <property type="match status" value="1"/>
</dbReference>
<dbReference type="GO" id="GO:0015689">
    <property type="term" value="P:molybdate ion transport"/>
    <property type="evidence" value="ECO:0007669"/>
    <property type="project" value="InterPro"/>
</dbReference>
<dbReference type="GO" id="GO:0046872">
    <property type="term" value="F:metal ion binding"/>
    <property type="evidence" value="ECO:0007669"/>
    <property type="project" value="UniProtKB-KW"/>
</dbReference>
<dbReference type="PANTHER" id="PTHR30632:SF0">
    <property type="entry name" value="SULFATE-BINDING PROTEIN"/>
    <property type="match status" value="1"/>
</dbReference>
<dbReference type="PIRSF" id="PIRSF004846">
    <property type="entry name" value="ModA"/>
    <property type="match status" value="1"/>
</dbReference>
<reference evidence="5 6" key="1">
    <citation type="submission" date="2016-10" db="EMBL/GenBank/DDBJ databases">
        <authorList>
            <person name="de Groot N.N."/>
        </authorList>
    </citation>
    <scope>NUCLEOTIDE SEQUENCE [LARGE SCALE GENOMIC DNA]</scope>
    <source>
        <strain evidence="5 6">ATCC 51327</strain>
    </source>
</reference>
<dbReference type="GO" id="GO:0030973">
    <property type="term" value="F:molybdate ion binding"/>
    <property type="evidence" value="ECO:0007669"/>
    <property type="project" value="TreeGrafter"/>
</dbReference>
<dbReference type="EMBL" id="FOTI01000014">
    <property type="protein sequence ID" value="SFL47915.1"/>
    <property type="molecule type" value="Genomic_DNA"/>
</dbReference>
<evidence type="ECO:0000256" key="2">
    <source>
        <dbReference type="ARBA" id="ARBA00022723"/>
    </source>
</evidence>
<evidence type="ECO:0000256" key="1">
    <source>
        <dbReference type="ARBA" id="ARBA00009175"/>
    </source>
</evidence>
<feature type="binding site" evidence="4">
    <location>
        <position position="41"/>
    </location>
    <ligand>
        <name>molybdate</name>
        <dbReference type="ChEBI" id="CHEBI:36264"/>
    </ligand>
</feature>
<evidence type="ECO:0000313" key="6">
    <source>
        <dbReference type="Proteomes" id="UP000199006"/>
    </source>
</evidence>
<feature type="binding site" evidence="4">
    <location>
        <position position="181"/>
    </location>
    <ligand>
        <name>molybdate</name>
        <dbReference type="ChEBI" id="CHEBI:36264"/>
    </ligand>
</feature>
<dbReference type="PANTHER" id="PTHR30632">
    <property type="entry name" value="MOLYBDATE-BINDING PERIPLASMIC PROTEIN"/>
    <property type="match status" value="1"/>
</dbReference>
<comment type="similarity">
    <text evidence="1">Belongs to the bacterial solute-binding protein ModA family.</text>
</comment>
<dbReference type="RefSeq" id="WP_245750837.1">
    <property type="nucleotide sequence ID" value="NZ_FOTI01000014.1"/>
</dbReference>
<accession>A0A1I4I0G9</accession>
<name>A0A1I4I0G9_9FIRM</name>
<feature type="binding site" evidence="4">
    <location>
        <position position="199"/>
    </location>
    <ligand>
        <name>molybdate</name>
        <dbReference type="ChEBI" id="CHEBI:36264"/>
    </ligand>
</feature>
<evidence type="ECO:0000313" key="5">
    <source>
        <dbReference type="EMBL" id="SFL47915.1"/>
    </source>
</evidence>
<dbReference type="AlphaFoldDB" id="A0A1I4I0G9"/>
<keyword evidence="6" id="KW-1185">Reference proteome</keyword>
<dbReference type="InterPro" id="IPR005950">
    <property type="entry name" value="ModA"/>
</dbReference>
<dbReference type="STRING" id="29563.SAMN02983006_01250"/>
<evidence type="ECO:0000256" key="3">
    <source>
        <dbReference type="ARBA" id="ARBA00022729"/>
    </source>
</evidence>
<sequence>MYKRLMPKVFFLGIVLLLMVIFLGYNYVQAEEPVRVMAAASLTEVFTELAQTFTEKTGIIVECNFAGSQALYSQIKLGVNADIFASANIKYMNQLEEAEMVIEPAIFAKNKLIIAVSKASDKIAKIADLTAGDIKIVIADESVPVGGYTIKMLTKENSNPDLGENFKAEFMGNVVSKELDVKSVVNKVYLGEADAGVVYQTDLTPTTKKKVTMLKIADKYNIIASYPIALLKSSQNKKAAQQFIDYIHSDEGINILVKYGFSRPGMDSD</sequence>
<keyword evidence="2 4" id="KW-0479">Metal-binding</keyword>
<gene>
    <name evidence="5" type="ORF">SAMN02983006_01250</name>
</gene>